<dbReference type="EMBL" id="KZ805323">
    <property type="protein sequence ID" value="PVI04237.1"/>
    <property type="molecule type" value="Genomic_DNA"/>
</dbReference>
<feature type="non-terminal residue" evidence="3">
    <location>
        <position position="1"/>
    </location>
</feature>
<dbReference type="PANTHER" id="PTHR35395">
    <property type="entry name" value="DUF6536 DOMAIN-CONTAINING PROTEIN"/>
    <property type="match status" value="1"/>
</dbReference>
<dbReference type="Proteomes" id="UP000244855">
    <property type="component" value="Unassembled WGS sequence"/>
</dbReference>
<feature type="transmembrane region" description="Helical" evidence="1">
    <location>
        <begin position="335"/>
        <end position="359"/>
    </location>
</feature>
<reference evidence="3 4" key="1">
    <citation type="journal article" date="2018" name="Sci. Rep.">
        <title>Comparative genomics provides insights into the lifestyle and reveals functional heterogeneity of dark septate endophytic fungi.</title>
        <authorList>
            <person name="Knapp D.G."/>
            <person name="Nemeth J.B."/>
            <person name="Barry K."/>
            <person name="Hainaut M."/>
            <person name="Henrissat B."/>
            <person name="Johnson J."/>
            <person name="Kuo A."/>
            <person name="Lim J.H.P."/>
            <person name="Lipzen A."/>
            <person name="Nolan M."/>
            <person name="Ohm R.A."/>
            <person name="Tamas L."/>
            <person name="Grigoriev I.V."/>
            <person name="Spatafora J.W."/>
            <person name="Nagy L.G."/>
            <person name="Kovacs G.M."/>
        </authorList>
    </citation>
    <scope>NUCLEOTIDE SEQUENCE [LARGE SCALE GENOMIC DNA]</scope>
    <source>
        <strain evidence="3 4">DSE2036</strain>
    </source>
</reference>
<feature type="transmembrane region" description="Helical" evidence="1">
    <location>
        <begin position="58"/>
        <end position="83"/>
    </location>
</feature>
<evidence type="ECO:0000259" key="2">
    <source>
        <dbReference type="Pfam" id="PF20163"/>
    </source>
</evidence>
<accession>A0A2V1E136</accession>
<dbReference type="InterPro" id="IPR046623">
    <property type="entry name" value="DUF6536"/>
</dbReference>
<keyword evidence="1" id="KW-0472">Membrane</keyword>
<dbReference type="OrthoDB" id="5429634at2759"/>
<keyword evidence="1" id="KW-0812">Transmembrane</keyword>
<evidence type="ECO:0000313" key="3">
    <source>
        <dbReference type="EMBL" id="PVI04237.1"/>
    </source>
</evidence>
<feature type="domain" description="DUF6536" evidence="2">
    <location>
        <begin position="56"/>
        <end position="202"/>
    </location>
</feature>
<name>A0A2V1E136_9PLEO</name>
<protein>
    <recommendedName>
        <fullName evidence="2">DUF6536 domain-containing protein</fullName>
    </recommendedName>
</protein>
<sequence>LPRLRRSSIASSASSRHSELASESFFTMTFQNIPRPFKSLKRRFEDWKRESRFNGWRMGLMFGCCLSAIVLCCNIAIMTLGAIKGYKEGISTLIKGDDAVISRWNTVLHALLNALSTALLSASNYTMQVLSSPTRKDIDKAHRKGKWLTIGLLSPRNLGEIPLKRRLLWMTMASSSIPLHLFYNAAIFKVTSDTFYEMYTVDVNSEYYQHVKSTPTEYSRMSNKEWFESYSQRFLQKGDIHFVFDYVATSTRSTPNETNYFRSTTKLARDLNIKELTGGAVSSSSPNSAYWISISSSYYNETGSSDIKNWEPQVMLRVVEAFSKRPQYAPCEIQISLYFMLVVSIFNLIKLLVMCWVLWTDRSIYLVTLGDASASFLETPDPCTYAKCMLGKDEFLGSLGEPPDHPVSCAEEKENLEIRASGTWLPRTTRYIYPINSTGKGIYTVL</sequence>
<dbReference type="STRING" id="97972.A0A2V1E136"/>
<dbReference type="AlphaFoldDB" id="A0A2V1E136"/>
<evidence type="ECO:0000313" key="4">
    <source>
        <dbReference type="Proteomes" id="UP000244855"/>
    </source>
</evidence>
<keyword evidence="1" id="KW-1133">Transmembrane helix</keyword>
<organism evidence="3 4">
    <name type="scientific">Periconia macrospinosa</name>
    <dbReference type="NCBI Taxonomy" id="97972"/>
    <lineage>
        <taxon>Eukaryota</taxon>
        <taxon>Fungi</taxon>
        <taxon>Dikarya</taxon>
        <taxon>Ascomycota</taxon>
        <taxon>Pezizomycotina</taxon>
        <taxon>Dothideomycetes</taxon>
        <taxon>Pleosporomycetidae</taxon>
        <taxon>Pleosporales</taxon>
        <taxon>Massarineae</taxon>
        <taxon>Periconiaceae</taxon>
        <taxon>Periconia</taxon>
    </lineage>
</organism>
<dbReference type="PANTHER" id="PTHR35395:SF1">
    <property type="entry name" value="DUF6536 DOMAIN-CONTAINING PROTEIN"/>
    <property type="match status" value="1"/>
</dbReference>
<keyword evidence="4" id="KW-1185">Reference proteome</keyword>
<evidence type="ECO:0000256" key="1">
    <source>
        <dbReference type="SAM" id="Phobius"/>
    </source>
</evidence>
<gene>
    <name evidence="3" type="ORF">DM02DRAFT_519153</name>
</gene>
<proteinExistence type="predicted"/>
<dbReference type="Pfam" id="PF20163">
    <property type="entry name" value="DUF6536"/>
    <property type="match status" value="1"/>
</dbReference>